<keyword evidence="3" id="KW-0732">Signal</keyword>
<accession>A0ABS5C9J2</accession>
<keyword evidence="4" id="KW-0186">Copper</keyword>
<sequence length="549" mass="60750">MNRRIRYKSHSAIQALVLCIWMCLALISIPGMASAHAELERSEPEANVKYEQSPKSVELSFNESIEAKVGAIEVLDSKSRPVTSVTAQASKDHRSLILPLPSLGEGVYTVSYSVISEDGHPVSGSYVFIVGNPREGVDAATFDPHKELGHEGHSATTQLTTGQFIIYAARIVYYGSLLWAAGLMLWPLLTRGRGKLLPDLQRKWEQIALRTLLVGILVYIFVHAREILTGYPRDEYSKLFLQTNIGREWIALLVLVLLGFIIVRFPAVLKTIWALLILAIESWSGHAAVFAPKTASVMFDFVHLAAAAIWVGGLILLGLLWLADRKEAGRFAVLFSSAALLSLALLILSGIGMTLLFLPSLHYLFYTAWGTILLVKTGFVLLVLIVGGILHLRVRRGNLPTTVLLRADAALMALIILSAALFTYISPLPANEPVVYHKMGDTMHLSLRITPNKPGDNQFIVKVWLPDAVGAPKSVTMRLFALDQKELGPIQVPIKLFEDTEITTFDGYVKAAYKAEGPFVPFAGRWQAEIRVLDKDDNEQVQKVEFRNY</sequence>
<dbReference type="InterPro" id="IPR007348">
    <property type="entry name" value="CopC_dom"/>
</dbReference>
<evidence type="ECO:0000256" key="5">
    <source>
        <dbReference type="SAM" id="Phobius"/>
    </source>
</evidence>
<feature type="transmembrane region" description="Helical" evidence="5">
    <location>
        <begin position="207"/>
        <end position="225"/>
    </location>
</feature>
<protein>
    <submittedName>
        <fullName evidence="7">Copper resistance protein CopC/CopD</fullName>
    </submittedName>
</protein>
<proteinExistence type="predicted"/>
<name>A0ABS5C9J2_9BACL</name>
<keyword evidence="2" id="KW-0479">Metal-binding</keyword>
<evidence type="ECO:0000313" key="7">
    <source>
        <dbReference type="EMBL" id="MBP3962090.1"/>
    </source>
</evidence>
<dbReference type="InterPro" id="IPR014755">
    <property type="entry name" value="Cu-Rt/internalin_Ig-like"/>
</dbReference>
<evidence type="ECO:0000256" key="1">
    <source>
        <dbReference type="ARBA" id="ARBA00004196"/>
    </source>
</evidence>
<dbReference type="PANTHER" id="PTHR34820">
    <property type="entry name" value="INNER MEMBRANE PROTEIN YEBZ"/>
    <property type="match status" value="1"/>
</dbReference>
<evidence type="ECO:0000256" key="3">
    <source>
        <dbReference type="ARBA" id="ARBA00022729"/>
    </source>
</evidence>
<feature type="transmembrane region" description="Helical" evidence="5">
    <location>
        <begin position="301"/>
        <end position="322"/>
    </location>
</feature>
<evidence type="ECO:0000313" key="8">
    <source>
        <dbReference type="Proteomes" id="UP000673394"/>
    </source>
</evidence>
<evidence type="ECO:0000256" key="4">
    <source>
        <dbReference type="ARBA" id="ARBA00023008"/>
    </source>
</evidence>
<dbReference type="Proteomes" id="UP000673394">
    <property type="component" value="Unassembled WGS sequence"/>
</dbReference>
<feature type="transmembrane region" description="Helical" evidence="5">
    <location>
        <begin position="164"/>
        <end position="186"/>
    </location>
</feature>
<dbReference type="EMBL" id="JAGKSP010000001">
    <property type="protein sequence ID" value="MBP3962090.1"/>
    <property type="molecule type" value="Genomic_DNA"/>
</dbReference>
<dbReference type="PANTHER" id="PTHR34820:SF4">
    <property type="entry name" value="INNER MEMBRANE PROTEIN YEBZ"/>
    <property type="match status" value="1"/>
</dbReference>
<dbReference type="Pfam" id="PF04234">
    <property type="entry name" value="CopC"/>
    <property type="match status" value="1"/>
</dbReference>
<feature type="transmembrane region" description="Helical" evidence="5">
    <location>
        <begin position="245"/>
        <end position="265"/>
    </location>
</feature>
<comment type="subcellular location">
    <subcellularLocation>
        <location evidence="1">Cell envelope</location>
    </subcellularLocation>
</comment>
<comment type="caution">
    <text evidence="7">The sequence shown here is derived from an EMBL/GenBank/DDBJ whole genome shotgun (WGS) entry which is preliminary data.</text>
</comment>
<feature type="transmembrane region" description="Helical" evidence="5">
    <location>
        <begin position="403"/>
        <end position="425"/>
    </location>
</feature>
<feature type="transmembrane region" description="Helical" evidence="5">
    <location>
        <begin position="272"/>
        <end position="289"/>
    </location>
</feature>
<dbReference type="RefSeq" id="WP_210655954.1">
    <property type="nucleotide sequence ID" value="NZ_JAGKSP010000001.1"/>
</dbReference>
<keyword evidence="8" id="KW-1185">Reference proteome</keyword>
<keyword evidence="5" id="KW-0812">Transmembrane</keyword>
<dbReference type="SUPFAM" id="SSF81296">
    <property type="entry name" value="E set domains"/>
    <property type="match status" value="1"/>
</dbReference>
<keyword evidence="5" id="KW-0472">Membrane</keyword>
<evidence type="ECO:0000259" key="6">
    <source>
        <dbReference type="Pfam" id="PF04234"/>
    </source>
</evidence>
<dbReference type="InterPro" id="IPR014756">
    <property type="entry name" value="Ig_E-set"/>
</dbReference>
<gene>
    <name evidence="7" type="ORF">I8J30_05145</name>
</gene>
<reference evidence="7 8" key="1">
    <citation type="submission" date="2021-04" db="EMBL/GenBank/DDBJ databases">
        <title>Paenibacillus sp. DLE-14 whole genome sequence.</title>
        <authorList>
            <person name="Ham Y.J."/>
        </authorList>
    </citation>
    <scope>NUCLEOTIDE SEQUENCE [LARGE SCALE GENOMIC DNA]</scope>
    <source>
        <strain evidence="7 8">DLE-14</strain>
    </source>
</reference>
<keyword evidence="5" id="KW-1133">Transmembrane helix</keyword>
<organism evidence="7 8">
    <name type="scientific">Paenibacillus lignilyticus</name>
    <dbReference type="NCBI Taxonomy" id="1172615"/>
    <lineage>
        <taxon>Bacteria</taxon>
        <taxon>Bacillati</taxon>
        <taxon>Bacillota</taxon>
        <taxon>Bacilli</taxon>
        <taxon>Bacillales</taxon>
        <taxon>Paenibacillaceae</taxon>
        <taxon>Paenibacillus</taxon>
    </lineage>
</organism>
<feature type="domain" description="CopC" evidence="6">
    <location>
        <begin position="36"/>
        <end position="130"/>
    </location>
</feature>
<dbReference type="InterPro" id="IPR032694">
    <property type="entry name" value="CopC/D"/>
</dbReference>
<evidence type="ECO:0000256" key="2">
    <source>
        <dbReference type="ARBA" id="ARBA00022723"/>
    </source>
</evidence>
<feature type="transmembrane region" description="Helical" evidence="5">
    <location>
        <begin position="363"/>
        <end position="391"/>
    </location>
</feature>
<feature type="transmembrane region" description="Helical" evidence="5">
    <location>
        <begin position="334"/>
        <end position="357"/>
    </location>
</feature>
<dbReference type="Gene3D" id="2.60.40.1220">
    <property type="match status" value="1"/>
</dbReference>